<dbReference type="EMBL" id="JAGIOP010000003">
    <property type="protein sequence ID" value="MBP2456228.1"/>
    <property type="molecule type" value="Genomic_DNA"/>
</dbReference>
<sequence length="82" mass="9031">MRSRETSPGLEQPWEMSARERGFGQAVSDMDGVVVLQDRQRVDSTGDQATELAVLRRRPVDVKPLGIPVGGEVDEFGLGHRV</sequence>
<evidence type="ECO:0000313" key="1">
    <source>
        <dbReference type="EMBL" id="MBP2456228.1"/>
    </source>
</evidence>
<comment type="caution">
    <text evidence="1">The sequence shown here is derived from an EMBL/GenBank/DDBJ whole genome shotgun (WGS) entry which is preliminary data.</text>
</comment>
<protein>
    <submittedName>
        <fullName evidence="1">Uncharacterized protein</fullName>
    </submittedName>
</protein>
<keyword evidence="2" id="KW-1185">Reference proteome</keyword>
<accession>A0ABS5A388</accession>
<evidence type="ECO:0000313" key="2">
    <source>
        <dbReference type="Proteomes" id="UP000694460"/>
    </source>
</evidence>
<name>A0ABS5A388_9MYCO</name>
<dbReference type="Proteomes" id="UP000694460">
    <property type="component" value="Unassembled WGS sequence"/>
</dbReference>
<proteinExistence type="predicted"/>
<reference evidence="1 2" key="1">
    <citation type="submission" date="2021-03" db="EMBL/GenBank/DDBJ databases">
        <title>Sequencing the genomes of 1000 actinobacteria strains.</title>
        <authorList>
            <person name="Klenk H.-P."/>
        </authorList>
    </citation>
    <scope>NUCLEOTIDE SEQUENCE [LARGE SCALE GENOMIC DNA]</scope>
    <source>
        <strain evidence="1 2">DSM 46713</strain>
    </source>
</reference>
<organism evidence="1 2">
    <name type="scientific">Mycolicibacterium lutetiense</name>
    <dbReference type="NCBI Taxonomy" id="1641992"/>
    <lineage>
        <taxon>Bacteria</taxon>
        <taxon>Bacillati</taxon>
        <taxon>Actinomycetota</taxon>
        <taxon>Actinomycetes</taxon>
        <taxon>Mycobacteriales</taxon>
        <taxon>Mycobacteriaceae</taxon>
        <taxon>Mycolicibacterium</taxon>
    </lineage>
</organism>
<gene>
    <name evidence="1" type="ORF">JOF57_006204</name>
</gene>